<dbReference type="PANTHER" id="PTHR33096:SF1">
    <property type="entry name" value="CXC1-LIKE CYSTEINE CLUSTER ASSOCIATED WITH KDZ TRANSPOSASES DOMAIN-CONTAINING PROTEIN"/>
    <property type="match status" value="1"/>
</dbReference>
<dbReference type="AlphaFoldDB" id="A0A0L6UNR5"/>
<evidence type="ECO:0000313" key="2">
    <source>
        <dbReference type="Proteomes" id="UP000037035"/>
    </source>
</evidence>
<gene>
    <name evidence="1" type="ORF">VP01_4554g1</name>
</gene>
<reference evidence="1 2" key="1">
    <citation type="submission" date="2015-08" db="EMBL/GenBank/DDBJ databases">
        <title>Next Generation Sequencing and Analysis of the Genome of Puccinia sorghi L Schw, the Causal Agent of Maize Common Rust.</title>
        <authorList>
            <person name="Rochi L."/>
            <person name="Burguener G."/>
            <person name="Darino M."/>
            <person name="Turjanski A."/>
            <person name="Kreff E."/>
            <person name="Dieguez M.J."/>
            <person name="Sacco F."/>
        </authorList>
    </citation>
    <scope>NUCLEOTIDE SEQUENCE [LARGE SCALE GENOMIC DNA]</scope>
    <source>
        <strain evidence="1 2">RO10H11247</strain>
    </source>
</reference>
<name>A0A0L6UNR5_9BASI</name>
<dbReference type="InterPro" id="IPR040521">
    <property type="entry name" value="KDZ"/>
</dbReference>
<dbReference type="Pfam" id="PF18758">
    <property type="entry name" value="KDZ"/>
    <property type="match status" value="1"/>
</dbReference>
<keyword evidence="2" id="KW-1185">Reference proteome</keyword>
<dbReference type="PANTHER" id="PTHR33096">
    <property type="entry name" value="CXC2 DOMAIN-CONTAINING PROTEIN"/>
    <property type="match status" value="1"/>
</dbReference>
<evidence type="ECO:0000313" key="1">
    <source>
        <dbReference type="EMBL" id="KNZ50188.1"/>
    </source>
</evidence>
<accession>A0A0L6UNR5</accession>
<organism evidence="1 2">
    <name type="scientific">Puccinia sorghi</name>
    <dbReference type="NCBI Taxonomy" id="27349"/>
    <lineage>
        <taxon>Eukaryota</taxon>
        <taxon>Fungi</taxon>
        <taxon>Dikarya</taxon>
        <taxon>Basidiomycota</taxon>
        <taxon>Pucciniomycotina</taxon>
        <taxon>Pucciniomycetes</taxon>
        <taxon>Pucciniales</taxon>
        <taxon>Pucciniaceae</taxon>
        <taxon>Puccinia</taxon>
    </lineage>
</organism>
<sequence>YSALITPQVMTGLLVVHLKVPGSSTPQQNASKPSTINHYTVFHEVNSASDLLIFLSPYFCLHSVQQQLLPQYSTRMNFATSIFHSYVHNWKCQLAYNPRLNEGWGLTDGEVLEHLWSYLSPPVSPLKYATRKHRLSAINHWIIFFTMPKELSK</sequence>
<dbReference type="Proteomes" id="UP000037035">
    <property type="component" value="Unassembled WGS sequence"/>
</dbReference>
<feature type="non-terminal residue" evidence="1">
    <location>
        <position position="1"/>
    </location>
</feature>
<comment type="caution">
    <text evidence="1">The sequence shown here is derived from an EMBL/GenBank/DDBJ whole genome shotgun (WGS) entry which is preliminary data.</text>
</comment>
<dbReference type="OrthoDB" id="2505052at2759"/>
<dbReference type="EMBL" id="LAVV01009673">
    <property type="protein sequence ID" value="KNZ50188.1"/>
    <property type="molecule type" value="Genomic_DNA"/>
</dbReference>
<proteinExistence type="predicted"/>
<protein>
    <submittedName>
        <fullName evidence="1">Uncharacterized protein</fullName>
    </submittedName>
</protein>
<dbReference type="VEuPathDB" id="FungiDB:VP01_4554g1"/>